<proteinExistence type="predicted"/>
<dbReference type="STRING" id="1149755.A0A2J6RRS4"/>
<feature type="compositionally biased region" description="Polar residues" evidence="1">
    <location>
        <begin position="111"/>
        <end position="127"/>
    </location>
</feature>
<accession>A0A2J6RRS4</accession>
<dbReference type="EMBL" id="KZ613944">
    <property type="protein sequence ID" value="PMD41215.1"/>
    <property type="molecule type" value="Genomic_DNA"/>
</dbReference>
<evidence type="ECO:0000313" key="2">
    <source>
        <dbReference type="EMBL" id="PMD41215.1"/>
    </source>
</evidence>
<evidence type="ECO:0000256" key="1">
    <source>
        <dbReference type="SAM" id="MobiDB-lite"/>
    </source>
</evidence>
<organism evidence="2 3">
    <name type="scientific">Hyaloscypha variabilis (strain UAMH 11265 / GT02V1 / F)</name>
    <name type="common">Meliniomyces variabilis</name>
    <dbReference type="NCBI Taxonomy" id="1149755"/>
    <lineage>
        <taxon>Eukaryota</taxon>
        <taxon>Fungi</taxon>
        <taxon>Dikarya</taxon>
        <taxon>Ascomycota</taxon>
        <taxon>Pezizomycotina</taxon>
        <taxon>Leotiomycetes</taxon>
        <taxon>Helotiales</taxon>
        <taxon>Hyaloscyphaceae</taxon>
        <taxon>Hyaloscypha</taxon>
        <taxon>Hyaloscypha variabilis</taxon>
    </lineage>
</organism>
<name>A0A2J6RRS4_HYAVF</name>
<feature type="compositionally biased region" description="Low complexity" evidence="1">
    <location>
        <begin position="130"/>
        <end position="147"/>
    </location>
</feature>
<gene>
    <name evidence="2" type="ORF">L207DRAFT_632679</name>
</gene>
<sequence>MNLEQILENPGGCGYPHHADLSEKELDAFAKKRAHYRTRVSELLADLDPAKLGDKYAWIPEYLSIRGNTKVNLVNLLVDQKYDGPFIYRTDNDTSGLMSNVQSTSSSSSTAGKTENKNSATSKNSMGKKSLSSKASTSSSSIRPSESPEAPRRDQELGIAGFLPVRGPPSSLEHEYWLRDISRHVEIITPWSDGAEALQLSIVLGHRDPKPLMGSIFDGGLLSMADHILEVAVALTRSIGEYQHAGLCWTHLPVLMRQPADNAIEVFDIQFSEFDAFTSSLSRLVGFLRNERIPEAPRRWYQHRYPQVAWAAPEAGLVVGWGLLALPVAALTTVSLPVVGSVLVGAAIIAGYQELGRRGNAGQVPGQTNEAFVEAQSRVKEELIKVQYQVTRILSSLGYAVPSSQLDFHSLQFTLDMAALCIQTLSLALQSFSQGFHGELEFSFLDRPVDGVLLRGLGVQNSDTIRAYRQKLTCLDGMTGGPVLVFEICTSETQTLPGVPREPCDLISSWENVEYIRGHRNKFEKIFRVSNFPWIRNGIIHPSQPLTESSNWHWTPETNPNFPQLLAQMRESFPKGISPSRKVRIGTITVNPLCPNSTREGQRAMRIVSRSYLHSIDGSEPRWKLNLAQIGLQVSPQYLATQAVWRWQKTSGRTKKQGIMDPGNVLRMSDLSKAWGIQVCLCTGVLRRSPLQQVIAECLEPYMADRYPKPPG</sequence>
<keyword evidence="3" id="KW-1185">Reference proteome</keyword>
<feature type="region of interest" description="Disordered" evidence="1">
    <location>
        <begin position="93"/>
        <end position="154"/>
    </location>
</feature>
<protein>
    <submittedName>
        <fullName evidence="2">Uncharacterized protein</fullName>
    </submittedName>
</protein>
<dbReference type="OrthoDB" id="4505173at2759"/>
<feature type="compositionally biased region" description="Polar residues" evidence="1">
    <location>
        <begin position="93"/>
        <end position="102"/>
    </location>
</feature>
<dbReference type="AlphaFoldDB" id="A0A2J6RRS4"/>
<evidence type="ECO:0000313" key="3">
    <source>
        <dbReference type="Proteomes" id="UP000235786"/>
    </source>
</evidence>
<reference evidence="2 3" key="1">
    <citation type="submission" date="2016-04" db="EMBL/GenBank/DDBJ databases">
        <title>A degradative enzymes factory behind the ericoid mycorrhizal symbiosis.</title>
        <authorList>
            <consortium name="DOE Joint Genome Institute"/>
            <person name="Martino E."/>
            <person name="Morin E."/>
            <person name="Grelet G."/>
            <person name="Kuo A."/>
            <person name="Kohler A."/>
            <person name="Daghino S."/>
            <person name="Barry K."/>
            <person name="Choi C."/>
            <person name="Cichocki N."/>
            <person name="Clum A."/>
            <person name="Copeland A."/>
            <person name="Hainaut M."/>
            <person name="Haridas S."/>
            <person name="Labutti K."/>
            <person name="Lindquist E."/>
            <person name="Lipzen A."/>
            <person name="Khouja H.-R."/>
            <person name="Murat C."/>
            <person name="Ohm R."/>
            <person name="Olson A."/>
            <person name="Spatafora J."/>
            <person name="Veneault-Fourrey C."/>
            <person name="Henrissat B."/>
            <person name="Grigoriev I."/>
            <person name="Martin F."/>
            <person name="Perotto S."/>
        </authorList>
    </citation>
    <scope>NUCLEOTIDE SEQUENCE [LARGE SCALE GENOMIC DNA]</scope>
    <source>
        <strain evidence="2 3">F</strain>
    </source>
</reference>
<dbReference type="Proteomes" id="UP000235786">
    <property type="component" value="Unassembled WGS sequence"/>
</dbReference>